<evidence type="ECO:0000313" key="2">
    <source>
        <dbReference type="EMBL" id="WOG93133.1"/>
    </source>
</evidence>
<dbReference type="EMBL" id="LNRQ01000003">
    <property type="protein sequence ID" value="KZN02181.1"/>
    <property type="molecule type" value="Genomic_DNA"/>
</dbReference>
<reference evidence="2" key="2">
    <citation type="submission" date="2022-03" db="EMBL/GenBank/DDBJ databases">
        <title>Draft title - Genomic analysis of global carrot germplasm unveils the trajectory of domestication and the origin of high carotenoid orange carrot.</title>
        <authorList>
            <person name="Iorizzo M."/>
            <person name="Ellison S."/>
            <person name="Senalik D."/>
            <person name="Macko-Podgorni A."/>
            <person name="Grzebelus D."/>
            <person name="Bostan H."/>
            <person name="Rolling W."/>
            <person name="Curaba J."/>
            <person name="Simon P."/>
        </authorList>
    </citation>
    <scope>NUCLEOTIDE SEQUENCE</scope>
    <source>
        <tissue evidence="2">Leaf</tissue>
    </source>
</reference>
<evidence type="ECO:0000313" key="3">
    <source>
        <dbReference type="Proteomes" id="UP000077755"/>
    </source>
</evidence>
<dbReference type="Gramene" id="KZN02181">
    <property type="protein sequence ID" value="KZN02181"/>
    <property type="gene ID" value="DCAR_010935"/>
</dbReference>
<keyword evidence="3" id="KW-1185">Reference proteome</keyword>
<name>A0A166B099_DAUCS</name>
<accession>A0A166B099</accession>
<dbReference type="EMBL" id="CP093345">
    <property type="protein sequence ID" value="WOG93133.1"/>
    <property type="molecule type" value="Genomic_DNA"/>
</dbReference>
<organism evidence="1">
    <name type="scientific">Daucus carota subsp. sativus</name>
    <name type="common">Carrot</name>
    <dbReference type="NCBI Taxonomy" id="79200"/>
    <lineage>
        <taxon>Eukaryota</taxon>
        <taxon>Viridiplantae</taxon>
        <taxon>Streptophyta</taxon>
        <taxon>Embryophyta</taxon>
        <taxon>Tracheophyta</taxon>
        <taxon>Spermatophyta</taxon>
        <taxon>Magnoliopsida</taxon>
        <taxon>eudicotyledons</taxon>
        <taxon>Gunneridae</taxon>
        <taxon>Pentapetalae</taxon>
        <taxon>asterids</taxon>
        <taxon>campanulids</taxon>
        <taxon>Apiales</taxon>
        <taxon>Apiaceae</taxon>
        <taxon>Apioideae</taxon>
        <taxon>Scandiceae</taxon>
        <taxon>Daucinae</taxon>
        <taxon>Daucus</taxon>
        <taxon>Daucus sect. Daucus</taxon>
    </lineage>
</organism>
<dbReference type="Proteomes" id="UP000077755">
    <property type="component" value="Chromosome 3"/>
</dbReference>
<reference evidence="1" key="1">
    <citation type="journal article" date="2016" name="Nat. Genet.">
        <title>A high-quality carrot genome assembly provides new insights into carotenoid accumulation and asterid genome evolution.</title>
        <authorList>
            <person name="Iorizzo M."/>
            <person name="Ellison S."/>
            <person name="Senalik D."/>
            <person name="Zeng P."/>
            <person name="Satapoomin P."/>
            <person name="Huang J."/>
            <person name="Bowman M."/>
            <person name="Iovene M."/>
            <person name="Sanseverino W."/>
            <person name="Cavagnaro P."/>
            <person name="Yildiz M."/>
            <person name="Macko-Podgorni A."/>
            <person name="Moranska E."/>
            <person name="Grzebelus E."/>
            <person name="Grzebelus D."/>
            <person name="Ashrafi H."/>
            <person name="Zheng Z."/>
            <person name="Cheng S."/>
            <person name="Spooner D."/>
            <person name="Van Deynze A."/>
            <person name="Simon P."/>
        </authorList>
    </citation>
    <scope>NUCLEOTIDE SEQUENCE [LARGE SCALE GENOMIC DNA]</scope>
    <source>
        <tissue evidence="1">Leaf</tissue>
    </source>
</reference>
<evidence type="ECO:0000313" key="1">
    <source>
        <dbReference type="EMBL" id="KZN02181.1"/>
    </source>
</evidence>
<proteinExistence type="predicted"/>
<gene>
    <name evidence="1" type="ORF">DCAR_010935</name>
    <name evidence="2" type="ORF">DCAR_0312414</name>
</gene>
<sequence>MQGLNEEQATMAGIQAACIEAIKKGWNHTHAEVSERNIYETILMQEHIGLRENQVEAYGAFNTIHVNNHKEGSYDRFISCVPARMNVTVEYLAIYGMNNVTELSEFEGDVGDLLYFLNRDMGLALPRPIRETATLLGDSKTTKKEEESFWH</sequence>
<dbReference type="AlphaFoldDB" id="A0A166B099"/>
<protein>
    <submittedName>
        <fullName evidence="1">Uncharacterized protein</fullName>
    </submittedName>
</protein>